<evidence type="ECO:0000256" key="1">
    <source>
        <dbReference type="ARBA" id="ARBA00023172"/>
    </source>
</evidence>
<name>A0A6L5X0P3_9FIRM</name>
<organism evidence="2 3">
    <name type="scientific">Porcincola intestinalis</name>
    <dbReference type="NCBI Taxonomy" id="2606632"/>
    <lineage>
        <taxon>Bacteria</taxon>
        <taxon>Bacillati</taxon>
        <taxon>Bacillota</taxon>
        <taxon>Clostridia</taxon>
        <taxon>Lachnospirales</taxon>
        <taxon>Lachnospiraceae</taxon>
        <taxon>Porcincola</taxon>
    </lineage>
</organism>
<proteinExistence type="predicted"/>
<dbReference type="GO" id="GO:0015074">
    <property type="term" value="P:DNA integration"/>
    <property type="evidence" value="ECO:0007669"/>
    <property type="project" value="InterPro"/>
</dbReference>
<dbReference type="Proteomes" id="UP000481852">
    <property type="component" value="Unassembled WGS sequence"/>
</dbReference>
<dbReference type="SUPFAM" id="SSF56349">
    <property type="entry name" value="DNA breaking-rejoining enzymes"/>
    <property type="match status" value="1"/>
</dbReference>
<protein>
    <submittedName>
        <fullName evidence="2">Site-specific integrase</fullName>
    </submittedName>
</protein>
<keyword evidence="3" id="KW-1185">Reference proteome</keyword>
<gene>
    <name evidence="2" type="ORF">FYJ35_02030</name>
</gene>
<dbReference type="EMBL" id="VULZ01000001">
    <property type="protein sequence ID" value="MSS13830.1"/>
    <property type="molecule type" value="Genomic_DNA"/>
</dbReference>
<sequence>MGDLMEMNPPEQDQRYAVYSVRNTAEDGLIYTRSFIVIKNGYGVIVRFTRLQEYAGVYVNGTYRPLTSNPEAKLYFICGMLNYCLVDHGARFGIRHVFSITREMLAEYFDHYAMEQLPDGSHHSRQSVERCISTVTAFMAKLSSKYGGFMKVRKADLYTERTVVSRKGKMVKRPIPTFQATGIEDHDGTFRDIPTKAVEILLPMAFRYAKDIAFGLCLQAFAGLRAGEVCNVRQETSPLGPGIRFVEVDGNVREVSIDLRRELALRSDGAEVGEIKKERVQRVYPAFREAFCRAYELHKEYLRGVEFEKEYAPMFVNSRGKAMSYESYRKKFKSLVNDHLRPALLASEDPELRIYGQLLCENSLGTHCLRHWFTVQLVLRGEDIGSIQSFRGDRNPETAFLYLQNKGDLNRELKESNEKLVQLLMEIGGEADV</sequence>
<reference evidence="2 3" key="1">
    <citation type="submission" date="2019-08" db="EMBL/GenBank/DDBJ databases">
        <title>In-depth cultivation of the pig gut microbiome towards novel bacterial diversity and tailored functional studies.</title>
        <authorList>
            <person name="Wylensek D."/>
            <person name="Hitch T.C.A."/>
            <person name="Clavel T."/>
        </authorList>
    </citation>
    <scope>NUCLEOTIDE SEQUENCE [LARGE SCALE GENOMIC DNA]</scope>
    <source>
        <strain evidence="2 3">Oil+RF-744-WCA-WT-11</strain>
    </source>
</reference>
<dbReference type="AlphaFoldDB" id="A0A6L5X0P3"/>
<evidence type="ECO:0000313" key="2">
    <source>
        <dbReference type="EMBL" id="MSS13830.1"/>
    </source>
</evidence>
<keyword evidence="1" id="KW-0233">DNA recombination</keyword>
<evidence type="ECO:0000313" key="3">
    <source>
        <dbReference type="Proteomes" id="UP000481852"/>
    </source>
</evidence>
<dbReference type="GO" id="GO:0006310">
    <property type="term" value="P:DNA recombination"/>
    <property type="evidence" value="ECO:0007669"/>
    <property type="project" value="UniProtKB-KW"/>
</dbReference>
<dbReference type="InterPro" id="IPR013762">
    <property type="entry name" value="Integrase-like_cat_sf"/>
</dbReference>
<dbReference type="Gene3D" id="1.10.443.10">
    <property type="entry name" value="Intergrase catalytic core"/>
    <property type="match status" value="1"/>
</dbReference>
<dbReference type="GO" id="GO:0003677">
    <property type="term" value="F:DNA binding"/>
    <property type="evidence" value="ECO:0007669"/>
    <property type="project" value="InterPro"/>
</dbReference>
<comment type="caution">
    <text evidence="2">The sequence shown here is derived from an EMBL/GenBank/DDBJ whole genome shotgun (WGS) entry which is preliminary data.</text>
</comment>
<dbReference type="RefSeq" id="WP_154522370.1">
    <property type="nucleotide sequence ID" value="NZ_VULZ01000001.1"/>
</dbReference>
<dbReference type="InterPro" id="IPR011010">
    <property type="entry name" value="DNA_brk_join_enz"/>
</dbReference>
<accession>A0A6L5X0P3</accession>